<proteinExistence type="predicted"/>
<evidence type="ECO:0000313" key="2">
    <source>
        <dbReference type="Proteomes" id="UP001605036"/>
    </source>
</evidence>
<gene>
    <name evidence="1" type="ORF">R1flu_015793</name>
</gene>
<sequence length="122" mass="13245">MATSLFTVIVYREITEERITALSGCHSSGTFPPARMNDCETSVPGCREVVCGSFSLLWWRDSGGKAEVSEEGFNVRLRSAKDGTIFLGMIVGQSEDPTNPSDIALSIVFIRVTSSPSKHNEA</sequence>
<protein>
    <submittedName>
        <fullName evidence="1">Uncharacterized protein</fullName>
    </submittedName>
</protein>
<evidence type="ECO:0000313" key="1">
    <source>
        <dbReference type="EMBL" id="KAL2631107.1"/>
    </source>
</evidence>
<reference evidence="1 2" key="1">
    <citation type="submission" date="2024-09" db="EMBL/GenBank/DDBJ databases">
        <title>Chromosome-scale assembly of Riccia fluitans.</title>
        <authorList>
            <person name="Paukszto L."/>
            <person name="Sawicki J."/>
            <person name="Karawczyk K."/>
            <person name="Piernik-Szablinska J."/>
            <person name="Szczecinska M."/>
            <person name="Mazdziarz M."/>
        </authorList>
    </citation>
    <scope>NUCLEOTIDE SEQUENCE [LARGE SCALE GENOMIC DNA]</scope>
    <source>
        <strain evidence="1">Rf_01</strain>
        <tissue evidence="1">Aerial parts of the thallus</tissue>
    </source>
</reference>
<keyword evidence="2" id="KW-1185">Reference proteome</keyword>
<comment type="caution">
    <text evidence="1">The sequence shown here is derived from an EMBL/GenBank/DDBJ whole genome shotgun (WGS) entry which is preliminary data.</text>
</comment>
<dbReference type="EMBL" id="JBHFFA010000004">
    <property type="protein sequence ID" value="KAL2631107.1"/>
    <property type="molecule type" value="Genomic_DNA"/>
</dbReference>
<name>A0ABD1YN18_9MARC</name>
<organism evidence="1 2">
    <name type="scientific">Riccia fluitans</name>
    <dbReference type="NCBI Taxonomy" id="41844"/>
    <lineage>
        <taxon>Eukaryota</taxon>
        <taxon>Viridiplantae</taxon>
        <taxon>Streptophyta</taxon>
        <taxon>Embryophyta</taxon>
        <taxon>Marchantiophyta</taxon>
        <taxon>Marchantiopsida</taxon>
        <taxon>Marchantiidae</taxon>
        <taxon>Marchantiales</taxon>
        <taxon>Ricciaceae</taxon>
        <taxon>Riccia</taxon>
    </lineage>
</organism>
<accession>A0ABD1YN18</accession>
<dbReference type="Proteomes" id="UP001605036">
    <property type="component" value="Unassembled WGS sequence"/>
</dbReference>
<dbReference type="AlphaFoldDB" id="A0ABD1YN18"/>